<accession>A0ABN6WUL4</accession>
<keyword evidence="7" id="KW-1185">Reference proteome</keyword>
<keyword evidence="2" id="KW-0645">Protease</keyword>
<evidence type="ECO:0000259" key="5">
    <source>
        <dbReference type="Pfam" id="PF01343"/>
    </source>
</evidence>
<dbReference type="InterPro" id="IPR002142">
    <property type="entry name" value="Peptidase_S49"/>
</dbReference>
<comment type="similarity">
    <text evidence="1">Belongs to the peptidase S49 family.</text>
</comment>
<reference evidence="6 7" key="1">
    <citation type="submission" date="2023-03" db="EMBL/GenBank/DDBJ databases">
        <title>Description of Hydrogenimonas sp. ISO32.</title>
        <authorList>
            <person name="Mino S."/>
            <person name="Fukazawa S."/>
            <person name="Sawabe T."/>
        </authorList>
    </citation>
    <scope>NUCLEOTIDE SEQUENCE [LARGE SCALE GENOMIC DNA]</scope>
    <source>
        <strain evidence="6 7">ISO32</strain>
    </source>
</reference>
<evidence type="ECO:0000313" key="7">
    <source>
        <dbReference type="Proteomes" id="UP001321445"/>
    </source>
</evidence>
<dbReference type="Gene3D" id="3.90.226.10">
    <property type="entry name" value="2-enoyl-CoA Hydratase, Chain A, domain 1"/>
    <property type="match status" value="1"/>
</dbReference>
<dbReference type="NCBIfam" id="TIGR00706">
    <property type="entry name" value="SppA_dom"/>
    <property type="match status" value="1"/>
</dbReference>
<evidence type="ECO:0000313" key="6">
    <source>
        <dbReference type="EMBL" id="BDY12538.1"/>
    </source>
</evidence>
<dbReference type="RefSeq" id="WP_286337730.1">
    <property type="nucleotide sequence ID" value="NZ_AP027370.1"/>
</dbReference>
<organism evidence="6 7">
    <name type="scientific">Hydrogenimonas cancrithermarum</name>
    <dbReference type="NCBI Taxonomy" id="2993563"/>
    <lineage>
        <taxon>Bacteria</taxon>
        <taxon>Pseudomonadati</taxon>
        <taxon>Campylobacterota</taxon>
        <taxon>Epsilonproteobacteria</taxon>
        <taxon>Campylobacterales</taxon>
        <taxon>Hydrogenimonadaceae</taxon>
        <taxon>Hydrogenimonas</taxon>
    </lineage>
</organism>
<dbReference type="InterPro" id="IPR029045">
    <property type="entry name" value="ClpP/crotonase-like_dom_sf"/>
</dbReference>
<evidence type="ECO:0000256" key="3">
    <source>
        <dbReference type="ARBA" id="ARBA00022801"/>
    </source>
</evidence>
<dbReference type="InterPro" id="IPR047272">
    <property type="entry name" value="S49_SppA_C"/>
</dbReference>
<dbReference type="InterPro" id="IPR004635">
    <property type="entry name" value="Pept_S49_SppA"/>
</dbReference>
<keyword evidence="4" id="KW-0720">Serine protease</keyword>
<keyword evidence="3" id="KW-0378">Hydrolase</keyword>
<proteinExistence type="inferred from homology"/>
<dbReference type="PANTHER" id="PTHR42987:SF7">
    <property type="entry name" value="SIGNAL PEPTIDE PEPTIDASE SPPA-RELATED"/>
    <property type="match status" value="1"/>
</dbReference>
<gene>
    <name evidence="6" type="ORF">HCR_08500</name>
</gene>
<dbReference type="Pfam" id="PF01343">
    <property type="entry name" value="Peptidase_S49"/>
    <property type="match status" value="1"/>
</dbReference>
<dbReference type="Proteomes" id="UP001321445">
    <property type="component" value="Chromosome"/>
</dbReference>
<feature type="domain" description="Peptidase S49" evidence="5">
    <location>
        <begin position="103"/>
        <end position="254"/>
    </location>
</feature>
<sequence>MSDFFKKLFAPITATLDFIQKYFKSLLFLLILLLILAPAGTESVKPPNLASVNLFGPILSADKIVKELEELSEEKSIKGVLLLVDSPGGAVAPSVEISLAVKRLKEKKPVVAYAAGTMASGSYYASIWADKIVANPAATIGSIGVIMEGMNIRGLLDKVGVKPQVVKAGRYKEAGTPFRKWTPEERKEIETHVLDIYQMFVDDVAKARRLDPKHPERFADAKIFIARKAKEIGLIDQIGSIKEAKELTKTLSGVEEAHWKEKSKWEQYIENLAEESTKTFVNQLKGWAIN</sequence>
<evidence type="ECO:0000256" key="2">
    <source>
        <dbReference type="ARBA" id="ARBA00022670"/>
    </source>
</evidence>
<protein>
    <submittedName>
        <fullName evidence="6">Endopeptidase IV</fullName>
    </submittedName>
</protein>
<evidence type="ECO:0000256" key="1">
    <source>
        <dbReference type="ARBA" id="ARBA00008683"/>
    </source>
</evidence>
<evidence type="ECO:0000256" key="4">
    <source>
        <dbReference type="ARBA" id="ARBA00022825"/>
    </source>
</evidence>
<dbReference type="PANTHER" id="PTHR42987">
    <property type="entry name" value="PEPTIDASE S49"/>
    <property type="match status" value="1"/>
</dbReference>
<dbReference type="CDD" id="cd07023">
    <property type="entry name" value="S49_Sppa_N_C"/>
    <property type="match status" value="1"/>
</dbReference>
<dbReference type="EMBL" id="AP027370">
    <property type="protein sequence ID" value="BDY12538.1"/>
    <property type="molecule type" value="Genomic_DNA"/>
</dbReference>
<dbReference type="SUPFAM" id="SSF52096">
    <property type="entry name" value="ClpP/crotonase"/>
    <property type="match status" value="1"/>
</dbReference>
<name>A0ABN6WUL4_9BACT</name>